<evidence type="ECO:0008006" key="3">
    <source>
        <dbReference type="Google" id="ProtNLM"/>
    </source>
</evidence>
<organism evidence="1 2">
    <name type="scientific">Gossypium tomentosum</name>
    <name type="common">Hawaiian cotton</name>
    <name type="synonym">Gossypium sandvicense</name>
    <dbReference type="NCBI Taxonomy" id="34277"/>
    <lineage>
        <taxon>Eukaryota</taxon>
        <taxon>Viridiplantae</taxon>
        <taxon>Streptophyta</taxon>
        <taxon>Embryophyta</taxon>
        <taxon>Tracheophyta</taxon>
        <taxon>Spermatophyta</taxon>
        <taxon>Magnoliopsida</taxon>
        <taxon>eudicotyledons</taxon>
        <taxon>Gunneridae</taxon>
        <taxon>Pentapetalae</taxon>
        <taxon>rosids</taxon>
        <taxon>malvids</taxon>
        <taxon>Malvales</taxon>
        <taxon>Malvaceae</taxon>
        <taxon>Malvoideae</taxon>
        <taxon>Gossypium</taxon>
    </lineage>
</organism>
<evidence type="ECO:0000313" key="1">
    <source>
        <dbReference type="EMBL" id="TYI05575.1"/>
    </source>
</evidence>
<dbReference type="Proteomes" id="UP000322667">
    <property type="component" value="Chromosome A10"/>
</dbReference>
<proteinExistence type="predicted"/>
<keyword evidence="2" id="KW-1185">Reference proteome</keyword>
<reference evidence="1 2" key="1">
    <citation type="submission" date="2019-07" db="EMBL/GenBank/DDBJ databases">
        <title>WGS assembly of Gossypium tomentosum.</title>
        <authorList>
            <person name="Chen Z.J."/>
            <person name="Sreedasyam A."/>
            <person name="Ando A."/>
            <person name="Song Q."/>
            <person name="De L."/>
            <person name="Hulse-Kemp A."/>
            <person name="Ding M."/>
            <person name="Ye W."/>
            <person name="Kirkbride R."/>
            <person name="Jenkins J."/>
            <person name="Plott C."/>
            <person name="Lovell J."/>
            <person name="Lin Y.-M."/>
            <person name="Vaughn R."/>
            <person name="Liu B."/>
            <person name="Li W."/>
            <person name="Simpson S."/>
            <person name="Scheffler B."/>
            <person name="Saski C."/>
            <person name="Grover C."/>
            <person name="Hu G."/>
            <person name="Conover J."/>
            <person name="Carlson J."/>
            <person name="Shu S."/>
            <person name="Boston L."/>
            <person name="Williams M."/>
            <person name="Peterson D."/>
            <person name="Mcgee K."/>
            <person name="Jones D."/>
            <person name="Wendel J."/>
            <person name="Stelly D."/>
            <person name="Grimwood J."/>
            <person name="Schmutz J."/>
        </authorList>
    </citation>
    <scope>NUCLEOTIDE SEQUENCE [LARGE SCALE GENOMIC DNA]</scope>
    <source>
        <strain evidence="1">7179.01</strain>
    </source>
</reference>
<sequence length="341" mass="39882">MTVSVKNQKRKLFEFCYSWLSIGSKNRSSNRFEIPTNFILKFRYEHEEFSLLTAKFGSNSQIVQCLESWMNKILRKPSYDMALLMTKVYDVVQVTSKLFTHKEKGVEIYLKKRNKFKTSSSIYLKASMKYEMLLGSPFGLQCDNNSPEFLDHKYELKVFLVVWLAQHVFLRCPNDGISQLFIPIAIKISQGMHLPLALLYLRNLYKRFDLYHPEIEILVGQYKILMYVDVFFIQMCLWERFNVYASPPNPNPFITTSLANSPRIIISKRSSAFFLVNSTMLPSMIENSSVGTNKDSHSMEMYSMCRVSHQFWLACINSYTSKARAFLSKEENKTQLETEMK</sequence>
<dbReference type="AlphaFoldDB" id="A0A5D2NR51"/>
<gene>
    <name evidence="1" type="ORF">ES332_A10G098400v1</name>
</gene>
<evidence type="ECO:0000313" key="2">
    <source>
        <dbReference type="Proteomes" id="UP000322667"/>
    </source>
</evidence>
<dbReference type="EMBL" id="CM017619">
    <property type="protein sequence ID" value="TYI05575.1"/>
    <property type="molecule type" value="Genomic_DNA"/>
</dbReference>
<name>A0A5D2NR51_GOSTO</name>
<accession>A0A5D2NR51</accession>
<protein>
    <recommendedName>
        <fullName evidence="3">Aminotransferase-like plant mobile domain-containing protein</fullName>
    </recommendedName>
</protein>